<reference evidence="1" key="1">
    <citation type="submission" date="2020-05" db="EMBL/GenBank/DDBJ databases">
        <authorList>
            <person name="Chiriac C."/>
            <person name="Salcher M."/>
            <person name="Ghai R."/>
            <person name="Kavagutti S V."/>
        </authorList>
    </citation>
    <scope>NUCLEOTIDE SEQUENCE</scope>
</reference>
<sequence>MNLFGNSKKFVATLHHVPLGIDAHAAEQGDMSGEQFRDSASVGRGVEVEHAGSLERLGQSPNLFNYLISDHGRVVFEVLF</sequence>
<dbReference type="EMBL" id="CAFBOF010000080">
    <property type="protein sequence ID" value="CAB4991088.1"/>
    <property type="molecule type" value="Genomic_DNA"/>
</dbReference>
<dbReference type="EMBL" id="CAFBPQ010000063">
    <property type="protein sequence ID" value="CAB5031544.1"/>
    <property type="molecule type" value="Genomic_DNA"/>
</dbReference>
<gene>
    <name evidence="1" type="ORF">UFOPK3897_01728</name>
    <name evidence="2" type="ORF">UFOPK4121_01428</name>
</gene>
<dbReference type="AlphaFoldDB" id="A0A6J7NEX6"/>
<organism evidence="1">
    <name type="scientific">freshwater metagenome</name>
    <dbReference type="NCBI Taxonomy" id="449393"/>
    <lineage>
        <taxon>unclassified sequences</taxon>
        <taxon>metagenomes</taxon>
        <taxon>ecological metagenomes</taxon>
    </lineage>
</organism>
<name>A0A6J7NEX6_9ZZZZ</name>
<evidence type="ECO:0000313" key="2">
    <source>
        <dbReference type="EMBL" id="CAB5031544.1"/>
    </source>
</evidence>
<accession>A0A6J7NEX6</accession>
<protein>
    <submittedName>
        <fullName evidence="1">Unannotated protein</fullName>
    </submittedName>
</protein>
<proteinExistence type="predicted"/>
<evidence type="ECO:0000313" key="1">
    <source>
        <dbReference type="EMBL" id="CAB4991088.1"/>
    </source>
</evidence>